<dbReference type="EMBL" id="CP104013">
    <property type="protein sequence ID" value="UYP44097.1"/>
    <property type="molecule type" value="Genomic_DNA"/>
</dbReference>
<evidence type="ECO:0000313" key="2">
    <source>
        <dbReference type="EMBL" id="UYP44097.1"/>
    </source>
</evidence>
<dbReference type="InterPro" id="IPR037401">
    <property type="entry name" value="SnoaL-like"/>
</dbReference>
<gene>
    <name evidence="2" type="ORF">NEF87_000382</name>
</gene>
<evidence type="ECO:0000259" key="1">
    <source>
        <dbReference type="Pfam" id="PF12680"/>
    </source>
</evidence>
<reference evidence="2" key="1">
    <citation type="submission" date="2022-09" db="EMBL/GenBank/DDBJ databases">
        <title>Actin cytoskeleton and complex cell architecture in an #Asgard archaeon.</title>
        <authorList>
            <person name="Ponce Toledo R.I."/>
            <person name="Schleper C."/>
            <person name="Rodrigues Oliveira T."/>
            <person name="Wollweber F."/>
            <person name="Xu J."/>
            <person name="Rittmann S."/>
            <person name="Klingl A."/>
            <person name="Pilhofer M."/>
        </authorList>
    </citation>
    <scope>NUCLEOTIDE SEQUENCE</scope>
    <source>
        <strain evidence="2">B-35</strain>
    </source>
</reference>
<feature type="domain" description="SnoaL-like" evidence="1">
    <location>
        <begin position="24"/>
        <end position="114"/>
    </location>
</feature>
<dbReference type="Proteomes" id="UP001208689">
    <property type="component" value="Chromosome"/>
</dbReference>
<dbReference type="InterPro" id="IPR032710">
    <property type="entry name" value="NTF2-like_dom_sf"/>
</dbReference>
<proteinExistence type="predicted"/>
<accession>A0ABY6HMI9</accession>
<dbReference type="Gene3D" id="3.10.450.50">
    <property type="match status" value="1"/>
</dbReference>
<keyword evidence="3" id="KW-1185">Reference proteome</keyword>
<dbReference type="Pfam" id="PF12680">
    <property type="entry name" value="SnoaL_2"/>
    <property type="match status" value="1"/>
</dbReference>
<sequence>MSLSIIDKEQLCELWTNIYNTDGKPDWSHIIPYYDEKIIFRDSIQTIHGIEEFKQMTERLVKRSKDLKMKIVNSVKEENIIFLEWEMNLSFGKYPNSTMFGSSRLTLNEAGKIIDQRDYYDLWGDIFDNIPKLAKRYRKFMKKKFG</sequence>
<protein>
    <recommendedName>
        <fullName evidence="1">SnoaL-like domain-containing protein</fullName>
    </recommendedName>
</protein>
<dbReference type="SUPFAM" id="SSF54427">
    <property type="entry name" value="NTF2-like"/>
    <property type="match status" value="1"/>
</dbReference>
<name>A0ABY6HMI9_9ARCH</name>
<evidence type="ECO:0000313" key="3">
    <source>
        <dbReference type="Proteomes" id="UP001208689"/>
    </source>
</evidence>
<organism evidence="2 3">
    <name type="scientific">Candidatus Lokiarchaeum ossiferum</name>
    <dbReference type="NCBI Taxonomy" id="2951803"/>
    <lineage>
        <taxon>Archaea</taxon>
        <taxon>Promethearchaeati</taxon>
        <taxon>Promethearchaeota</taxon>
        <taxon>Promethearchaeia</taxon>
        <taxon>Promethearchaeales</taxon>
        <taxon>Promethearchaeaceae</taxon>
        <taxon>Candidatus Lokiarchaeum</taxon>
    </lineage>
</organism>